<name>A0A5B7D262_PORTR</name>
<gene>
    <name evidence="1" type="ORF">E2C01_008957</name>
</gene>
<keyword evidence="2" id="KW-1185">Reference proteome</keyword>
<organism evidence="1 2">
    <name type="scientific">Portunus trituberculatus</name>
    <name type="common">Swimming crab</name>
    <name type="synonym">Neptunus trituberculatus</name>
    <dbReference type="NCBI Taxonomy" id="210409"/>
    <lineage>
        <taxon>Eukaryota</taxon>
        <taxon>Metazoa</taxon>
        <taxon>Ecdysozoa</taxon>
        <taxon>Arthropoda</taxon>
        <taxon>Crustacea</taxon>
        <taxon>Multicrustacea</taxon>
        <taxon>Malacostraca</taxon>
        <taxon>Eumalacostraca</taxon>
        <taxon>Eucarida</taxon>
        <taxon>Decapoda</taxon>
        <taxon>Pleocyemata</taxon>
        <taxon>Brachyura</taxon>
        <taxon>Eubrachyura</taxon>
        <taxon>Portunoidea</taxon>
        <taxon>Portunidae</taxon>
        <taxon>Portuninae</taxon>
        <taxon>Portunus</taxon>
    </lineage>
</organism>
<evidence type="ECO:0000313" key="1">
    <source>
        <dbReference type="EMBL" id="MPC16137.1"/>
    </source>
</evidence>
<evidence type="ECO:0000313" key="2">
    <source>
        <dbReference type="Proteomes" id="UP000324222"/>
    </source>
</evidence>
<sequence length="74" mass="8241">MSEPNIRIKASCLALSRGVALHLSHLSLQGKHYRRLHHLHRRGLGVMALMIHLHHNQSTTTTIIISCCSSLKGP</sequence>
<accession>A0A5B7D262</accession>
<reference evidence="1 2" key="1">
    <citation type="submission" date="2019-05" db="EMBL/GenBank/DDBJ databases">
        <title>Another draft genome of Portunus trituberculatus and its Hox gene families provides insights of decapod evolution.</title>
        <authorList>
            <person name="Jeong J.-H."/>
            <person name="Song I."/>
            <person name="Kim S."/>
            <person name="Choi T."/>
            <person name="Kim D."/>
            <person name="Ryu S."/>
            <person name="Kim W."/>
        </authorList>
    </citation>
    <scope>NUCLEOTIDE SEQUENCE [LARGE SCALE GENOMIC DNA]</scope>
    <source>
        <tissue evidence="1">Muscle</tissue>
    </source>
</reference>
<protein>
    <submittedName>
        <fullName evidence="1">Uncharacterized protein</fullName>
    </submittedName>
</protein>
<comment type="caution">
    <text evidence="1">The sequence shown here is derived from an EMBL/GenBank/DDBJ whole genome shotgun (WGS) entry which is preliminary data.</text>
</comment>
<dbReference type="Proteomes" id="UP000324222">
    <property type="component" value="Unassembled WGS sequence"/>
</dbReference>
<dbReference type="EMBL" id="VSRR010000482">
    <property type="protein sequence ID" value="MPC16137.1"/>
    <property type="molecule type" value="Genomic_DNA"/>
</dbReference>
<dbReference type="AlphaFoldDB" id="A0A5B7D262"/>
<proteinExistence type="predicted"/>